<keyword evidence="4" id="KW-1185">Reference proteome</keyword>
<sequence>MRILCLHGRGSNNDIFKMQTAGIRSLLDDYEFDFVQGQMPHVEGNWSLHTTDFAKSKLWGYYNMLDLQDVEDVERQLLQLAIEDGPYDGILGYSQGATLAAQTIIRYNLEHPEAPIQEMPFRFAIFFNGATPSKVFKLSENPIPVSVESVVNEPEAIHFLSQMKANPLLHTTKLFPAKLPNGRSILTDSKQAMVKCDAALDGTLIKIPTLHVRCPGDREEYGYELYKLCEPQLAQQYFHHHEHDFPRGYDEMRNIARLIRSTAELSI</sequence>
<dbReference type="InterPro" id="IPR005645">
    <property type="entry name" value="FSH-like_dom"/>
</dbReference>
<dbReference type="PANTHER" id="PTHR48070:SF7">
    <property type="entry name" value="SERINE HYDROLASE FSH DOMAIN-CONTAINING PROTEIN-RELATED"/>
    <property type="match status" value="1"/>
</dbReference>
<evidence type="ECO:0000256" key="1">
    <source>
        <dbReference type="ARBA" id="ARBA00022801"/>
    </source>
</evidence>
<keyword evidence="1" id="KW-0378">Hydrolase</keyword>
<evidence type="ECO:0000313" key="3">
    <source>
        <dbReference type="EMBL" id="PMD38583.1"/>
    </source>
</evidence>
<dbReference type="GO" id="GO:0005634">
    <property type="term" value="C:nucleus"/>
    <property type="evidence" value="ECO:0007669"/>
    <property type="project" value="TreeGrafter"/>
</dbReference>
<dbReference type="Gene3D" id="3.40.50.1820">
    <property type="entry name" value="alpha/beta hydrolase"/>
    <property type="match status" value="1"/>
</dbReference>
<dbReference type="STRING" id="1149755.A0A2J6RJ80"/>
<name>A0A2J6RJ80_HYAVF</name>
<dbReference type="GO" id="GO:0016787">
    <property type="term" value="F:hydrolase activity"/>
    <property type="evidence" value="ECO:0007669"/>
    <property type="project" value="UniProtKB-KW"/>
</dbReference>
<feature type="domain" description="Serine hydrolase" evidence="2">
    <location>
        <begin position="1"/>
        <end position="250"/>
    </location>
</feature>
<gene>
    <name evidence="3" type="ORF">L207DRAFT_583990</name>
</gene>
<evidence type="ECO:0000313" key="4">
    <source>
        <dbReference type="Proteomes" id="UP000235786"/>
    </source>
</evidence>
<dbReference type="EMBL" id="KZ613947">
    <property type="protein sequence ID" value="PMD38583.1"/>
    <property type="molecule type" value="Genomic_DNA"/>
</dbReference>
<dbReference type="InterPro" id="IPR050593">
    <property type="entry name" value="LovG"/>
</dbReference>
<dbReference type="Pfam" id="PF03959">
    <property type="entry name" value="FSH1"/>
    <property type="match status" value="1"/>
</dbReference>
<dbReference type="AlphaFoldDB" id="A0A2J6RJ80"/>
<accession>A0A2J6RJ80</accession>
<dbReference type="OrthoDB" id="2094269at2759"/>
<dbReference type="Proteomes" id="UP000235786">
    <property type="component" value="Unassembled WGS sequence"/>
</dbReference>
<dbReference type="PANTHER" id="PTHR48070">
    <property type="entry name" value="ESTERASE OVCA2"/>
    <property type="match status" value="1"/>
</dbReference>
<organism evidence="3 4">
    <name type="scientific">Hyaloscypha variabilis (strain UAMH 11265 / GT02V1 / F)</name>
    <name type="common">Meliniomyces variabilis</name>
    <dbReference type="NCBI Taxonomy" id="1149755"/>
    <lineage>
        <taxon>Eukaryota</taxon>
        <taxon>Fungi</taxon>
        <taxon>Dikarya</taxon>
        <taxon>Ascomycota</taxon>
        <taxon>Pezizomycotina</taxon>
        <taxon>Leotiomycetes</taxon>
        <taxon>Helotiales</taxon>
        <taxon>Hyaloscyphaceae</taxon>
        <taxon>Hyaloscypha</taxon>
        <taxon>Hyaloscypha variabilis</taxon>
    </lineage>
</organism>
<dbReference type="GO" id="GO:0005737">
    <property type="term" value="C:cytoplasm"/>
    <property type="evidence" value="ECO:0007669"/>
    <property type="project" value="TreeGrafter"/>
</dbReference>
<proteinExistence type="predicted"/>
<dbReference type="GO" id="GO:0019748">
    <property type="term" value="P:secondary metabolic process"/>
    <property type="evidence" value="ECO:0007669"/>
    <property type="project" value="TreeGrafter"/>
</dbReference>
<dbReference type="InterPro" id="IPR029058">
    <property type="entry name" value="AB_hydrolase_fold"/>
</dbReference>
<protein>
    <recommendedName>
        <fullName evidence="2">Serine hydrolase domain-containing protein</fullName>
    </recommendedName>
</protein>
<dbReference type="SUPFAM" id="SSF53474">
    <property type="entry name" value="alpha/beta-Hydrolases"/>
    <property type="match status" value="1"/>
</dbReference>
<evidence type="ECO:0000259" key="2">
    <source>
        <dbReference type="Pfam" id="PF03959"/>
    </source>
</evidence>
<reference evidence="3 4" key="1">
    <citation type="submission" date="2016-04" db="EMBL/GenBank/DDBJ databases">
        <title>A degradative enzymes factory behind the ericoid mycorrhizal symbiosis.</title>
        <authorList>
            <consortium name="DOE Joint Genome Institute"/>
            <person name="Martino E."/>
            <person name="Morin E."/>
            <person name="Grelet G."/>
            <person name="Kuo A."/>
            <person name="Kohler A."/>
            <person name="Daghino S."/>
            <person name="Barry K."/>
            <person name="Choi C."/>
            <person name="Cichocki N."/>
            <person name="Clum A."/>
            <person name="Copeland A."/>
            <person name="Hainaut M."/>
            <person name="Haridas S."/>
            <person name="Labutti K."/>
            <person name="Lindquist E."/>
            <person name="Lipzen A."/>
            <person name="Khouja H.-R."/>
            <person name="Murat C."/>
            <person name="Ohm R."/>
            <person name="Olson A."/>
            <person name="Spatafora J."/>
            <person name="Veneault-Fourrey C."/>
            <person name="Henrissat B."/>
            <person name="Grigoriev I."/>
            <person name="Martin F."/>
            <person name="Perotto S."/>
        </authorList>
    </citation>
    <scope>NUCLEOTIDE SEQUENCE [LARGE SCALE GENOMIC DNA]</scope>
    <source>
        <strain evidence="3 4">F</strain>
    </source>
</reference>